<dbReference type="InterPro" id="IPR037185">
    <property type="entry name" value="EmrE-like"/>
</dbReference>
<sequence length="361" mass="39248">MVLRYCCKEVVPFTAMVAVECTNVGLNTLFKAASMNGMSYSVFIVYSFALCTLVSFPLTFIFRRAGLPSFKFSLLYRFMLLGLIGFLYNMFGYKGIEYSSPTLASALSNLTPAFTFILAVIFRMENLALRSSSTQAKIIGTVLSISGALVAILYKGPTLLSSSSSTPSIKKLDHPLESSQTNWLIGGLLLAAGYLMLSIWYIVQTQIMKIYPSELIAIFLYFLCTVMIAAPVCLLTEKNSSAWRLRLDISLVTIIYAGFFGPTLSTAVHTWGLHLKGPLYVSIFKPFSVVIAAAMGAIFLGDALHLGSVIGATILSIGFYGIIWGKAKEAEEEEEMSADFGSDDCLGSASPIGNTRPLLLS</sequence>
<comment type="subcellular location">
    <subcellularLocation>
        <location evidence="1 6">Membrane</location>
        <topology evidence="1 6">Multi-pass membrane protein</topology>
    </subcellularLocation>
</comment>
<reference evidence="8" key="1">
    <citation type="submission" date="2020-03" db="EMBL/GenBank/DDBJ databases">
        <title>A high-quality chromosome-level genome assembly of a woody plant with both climbing and erect habits, Rhamnella rubrinervis.</title>
        <authorList>
            <person name="Lu Z."/>
            <person name="Yang Y."/>
            <person name="Zhu X."/>
            <person name="Sun Y."/>
        </authorList>
    </citation>
    <scope>NUCLEOTIDE SEQUENCE</scope>
    <source>
        <strain evidence="8">BYM</strain>
        <tissue evidence="8">Leaf</tissue>
    </source>
</reference>
<proteinExistence type="inferred from homology"/>
<evidence type="ECO:0000256" key="2">
    <source>
        <dbReference type="ARBA" id="ARBA00007635"/>
    </source>
</evidence>
<evidence type="ECO:0000256" key="5">
    <source>
        <dbReference type="ARBA" id="ARBA00023136"/>
    </source>
</evidence>
<feature type="domain" description="EamA" evidence="7">
    <location>
        <begin position="25"/>
        <end position="151"/>
    </location>
</feature>
<evidence type="ECO:0000256" key="6">
    <source>
        <dbReference type="RuleBase" id="RU363077"/>
    </source>
</evidence>
<dbReference type="GO" id="GO:0016020">
    <property type="term" value="C:membrane"/>
    <property type="evidence" value="ECO:0007669"/>
    <property type="project" value="UniProtKB-SubCell"/>
</dbReference>
<name>A0A8K0H370_9ROSA</name>
<evidence type="ECO:0000256" key="4">
    <source>
        <dbReference type="ARBA" id="ARBA00022989"/>
    </source>
</evidence>
<dbReference type="AlphaFoldDB" id="A0A8K0H370"/>
<feature type="transmembrane region" description="Helical" evidence="6">
    <location>
        <begin position="40"/>
        <end position="62"/>
    </location>
</feature>
<keyword evidence="3 6" id="KW-0812">Transmembrane</keyword>
<dbReference type="SUPFAM" id="SSF103481">
    <property type="entry name" value="Multidrug resistance efflux transporter EmrE"/>
    <property type="match status" value="2"/>
</dbReference>
<evidence type="ECO:0000256" key="3">
    <source>
        <dbReference type="ARBA" id="ARBA00022692"/>
    </source>
</evidence>
<dbReference type="Pfam" id="PF00892">
    <property type="entry name" value="EamA"/>
    <property type="match status" value="1"/>
</dbReference>
<feature type="transmembrane region" description="Helical" evidence="6">
    <location>
        <begin position="74"/>
        <end position="91"/>
    </location>
</feature>
<feature type="transmembrane region" description="Helical" evidence="6">
    <location>
        <begin position="249"/>
        <end position="267"/>
    </location>
</feature>
<feature type="transmembrane region" description="Helical" evidence="6">
    <location>
        <begin position="183"/>
        <end position="203"/>
    </location>
</feature>
<organism evidence="8 9">
    <name type="scientific">Rhamnella rubrinervis</name>
    <dbReference type="NCBI Taxonomy" id="2594499"/>
    <lineage>
        <taxon>Eukaryota</taxon>
        <taxon>Viridiplantae</taxon>
        <taxon>Streptophyta</taxon>
        <taxon>Embryophyta</taxon>
        <taxon>Tracheophyta</taxon>
        <taxon>Spermatophyta</taxon>
        <taxon>Magnoliopsida</taxon>
        <taxon>eudicotyledons</taxon>
        <taxon>Gunneridae</taxon>
        <taxon>Pentapetalae</taxon>
        <taxon>rosids</taxon>
        <taxon>fabids</taxon>
        <taxon>Rosales</taxon>
        <taxon>Rhamnaceae</taxon>
        <taxon>rhamnoid group</taxon>
        <taxon>Rhamneae</taxon>
        <taxon>Rhamnella</taxon>
    </lineage>
</organism>
<evidence type="ECO:0000259" key="7">
    <source>
        <dbReference type="Pfam" id="PF00892"/>
    </source>
</evidence>
<gene>
    <name evidence="8" type="ORF">FNV43_RR14381</name>
</gene>
<dbReference type="PANTHER" id="PTHR31218">
    <property type="entry name" value="WAT1-RELATED PROTEIN"/>
    <property type="match status" value="1"/>
</dbReference>
<feature type="transmembrane region" description="Helical" evidence="6">
    <location>
        <begin position="306"/>
        <end position="325"/>
    </location>
</feature>
<comment type="caution">
    <text evidence="8">The sequence shown here is derived from an EMBL/GenBank/DDBJ whole genome shotgun (WGS) entry which is preliminary data.</text>
</comment>
<keyword evidence="5 6" id="KW-0472">Membrane</keyword>
<dbReference type="InterPro" id="IPR000620">
    <property type="entry name" value="EamA_dom"/>
</dbReference>
<feature type="transmembrane region" description="Helical" evidence="6">
    <location>
        <begin position="279"/>
        <end position="300"/>
    </location>
</feature>
<dbReference type="InterPro" id="IPR030184">
    <property type="entry name" value="WAT1-related"/>
</dbReference>
<keyword evidence="9" id="KW-1185">Reference proteome</keyword>
<feature type="transmembrane region" description="Helical" evidence="6">
    <location>
        <begin position="136"/>
        <end position="154"/>
    </location>
</feature>
<dbReference type="Proteomes" id="UP000796880">
    <property type="component" value="Unassembled WGS sequence"/>
</dbReference>
<accession>A0A8K0H370</accession>
<keyword evidence="4 6" id="KW-1133">Transmembrane helix</keyword>
<evidence type="ECO:0000256" key="1">
    <source>
        <dbReference type="ARBA" id="ARBA00004141"/>
    </source>
</evidence>
<feature type="transmembrane region" description="Helical" evidence="6">
    <location>
        <begin position="215"/>
        <end position="237"/>
    </location>
</feature>
<dbReference type="EMBL" id="VOIH02000006">
    <property type="protein sequence ID" value="KAF3444688.1"/>
    <property type="molecule type" value="Genomic_DNA"/>
</dbReference>
<evidence type="ECO:0000313" key="8">
    <source>
        <dbReference type="EMBL" id="KAF3444688.1"/>
    </source>
</evidence>
<dbReference type="GO" id="GO:0022857">
    <property type="term" value="F:transmembrane transporter activity"/>
    <property type="evidence" value="ECO:0007669"/>
    <property type="project" value="InterPro"/>
</dbReference>
<protein>
    <recommendedName>
        <fullName evidence="6">WAT1-related protein</fullName>
    </recommendedName>
</protein>
<feature type="transmembrane region" description="Helical" evidence="6">
    <location>
        <begin position="103"/>
        <end position="124"/>
    </location>
</feature>
<comment type="similarity">
    <text evidence="2 6">Belongs to the drug/metabolite transporter (DMT) superfamily. Plant drug/metabolite exporter (P-DME) (TC 2.A.7.4) family.</text>
</comment>
<dbReference type="OrthoDB" id="1727045at2759"/>
<evidence type="ECO:0000313" key="9">
    <source>
        <dbReference type="Proteomes" id="UP000796880"/>
    </source>
</evidence>